<feature type="region of interest" description="Disordered" evidence="1">
    <location>
        <begin position="1"/>
        <end position="29"/>
    </location>
</feature>
<dbReference type="OrthoDB" id="2429185at2"/>
<proteinExistence type="predicted"/>
<dbReference type="RefSeq" id="WP_049693123.1">
    <property type="nucleotide sequence ID" value="NZ_CP016540.2"/>
</dbReference>
<evidence type="ECO:0000256" key="2">
    <source>
        <dbReference type="SAM" id="Phobius"/>
    </source>
</evidence>
<keyword evidence="2" id="KW-1133">Transmembrane helix</keyword>
<feature type="transmembrane region" description="Helical" evidence="2">
    <location>
        <begin position="41"/>
        <end position="65"/>
    </location>
</feature>
<sequence>MSENEKKDYVEATETEAKDRPNDQKQGIQEPRVKGYNPLQIGFVVFVVLILILVAFGIGTDWFGILN</sequence>
<keyword evidence="4" id="KW-1185">Reference proteome</keyword>
<keyword evidence="2" id="KW-0812">Transmembrane</keyword>
<evidence type="ECO:0000313" key="4">
    <source>
        <dbReference type="Proteomes" id="UP000053354"/>
    </source>
</evidence>
<accession>A0A1B1S249</accession>
<dbReference type="EMBL" id="CP016540">
    <property type="protein sequence ID" value="ANU27265.1"/>
    <property type="molecule type" value="Genomic_DNA"/>
</dbReference>
<gene>
    <name evidence="3" type="ORF">I858_009725</name>
</gene>
<organism evidence="3 4">
    <name type="scientific">Planococcus versutus</name>
    <dbReference type="NCBI Taxonomy" id="1302659"/>
    <lineage>
        <taxon>Bacteria</taxon>
        <taxon>Bacillati</taxon>
        <taxon>Bacillota</taxon>
        <taxon>Bacilli</taxon>
        <taxon>Bacillales</taxon>
        <taxon>Caryophanaceae</taxon>
        <taxon>Planococcus</taxon>
    </lineage>
</organism>
<dbReference type="KEGG" id="pll:I858_009725"/>
<reference evidence="3" key="1">
    <citation type="submission" date="2016-10" db="EMBL/GenBank/DDBJ databases">
        <authorList>
            <person name="See-Too W.S."/>
        </authorList>
    </citation>
    <scope>NUCLEOTIDE SEQUENCE</scope>
    <source>
        <strain evidence="3">L10.15</strain>
    </source>
</reference>
<dbReference type="AlphaFoldDB" id="A0A1B1S249"/>
<protein>
    <submittedName>
        <fullName evidence="3">Uncharacterized protein</fullName>
    </submittedName>
</protein>
<dbReference type="Proteomes" id="UP000053354">
    <property type="component" value="Chromosome"/>
</dbReference>
<evidence type="ECO:0000313" key="3">
    <source>
        <dbReference type="EMBL" id="ANU27265.1"/>
    </source>
</evidence>
<evidence type="ECO:0000256" key="1">
    <source>
        <dbReference type="SAM" id="MobiDB-lite"/>
    </source>
</evidence>
<feature type="compositionally biased region" description="Basic and acidic residues" evidence="1">
    <location>
        <begin position="1"/>
        <end position="23"/>
    </location>
</feature>
<name>A0A1B1S249_9BACL</name>
<keyword evidence="2" id="KW-0472">Membrane</keyword>